<protein>
    <submittedName>
        <fullName evidence="1">Uncharacterized protein</fullName>
    </submittedName>
</protein>
<evidence type="ECO:0000313" key="1">
    <source>
        <dbReference type="EMBL" id="KAG8170867.1"/>
    </source>
</evidence>
<dbReference type="EMBL" id="JAFNEN010004745">
    <property type="protein sequence ID" value="KAG8170867.1"/>
    <property type="molecule type" value="Genomic_DNA"/>
</dbReference>
<keyword evidence="3" id="KW-1185">Reference proteome</keyword>
<accession>A0AAV6TGJ3</accession>
<dbReference type="Proteomes" id="UP000827092">
    <property type="component" value="Unassembled WGS sequence"/>
</dbReference>
<comment type="caution">
    <text evidence="1">The sequence shown here is derived from an EMBL/GenBank/DDBJ whole genome shotgun (WGS) entry which is preliminary data.</text>
</comment>
<dbReference type="EMBL" id="JAFNEN010001502">
    <property type="protein sequence ID" value="KAG8173775.1"/>
    <property type="molecule type" value="Genomic_DNA"/>
</dbReference>
<sequence length="11" mass="1259">EISQASYPEVH</sequence>
<feature type="non-terminal residue" evidence="1">
    <location>
        <position position="1"/>
    </location>
</feature>
<gene>
    <name evidence="1" type="ORF">JTE90_027092</name>
    <name evidence="2" type="ORF">JTE90_027487</name>
</gene>
<evidence type="ECO:0000313" key="3">
    <source>
        <dbReference type="Proteomes" id="UP000827092"/>
    </source>
</evidence>
<proteinExistence type="predicted"/>
<evidence type="ECO:0000313" key="2">
    <source>
        <dbReference type="EMBL" id="KAG8173775.1"/>
    </source>
</evidence>
<reference evidence="1 3" key="1">
    <citation type="journal article" date="2022" name="Nat. Ecol. Evol.">
        <title>A masculinizing supergene underlies an exaggerated male reproductive morph in a spider.</title>
        <authorList>
            <person name="Hendrickx F."/>
            <person name="De Corte Z."/>
            <person name="Sonet G."/>
            <person name="Van Belleghem S.M."/>
            <person name="Kostlbacher S."/>
            <person name="Vangestel C."/>
        </authorList>
    </citation>
    <scope>NUCLEOTIDE SEQUENCE [LARGE SCALE GENOMIC DNA]</scope>
    <source>
        <strain evidence="1">W744_W776</strain>
    </source>
</reference>
<name>A0AAV6TGJ3_9ARAC</name>
<organism evidence="1 3">
    <name type="scientific">Oedothorax gibbosus</name>
    <dbReference type="NCBI Taxonomy" id="931172"/>
    <lineage>
        <taxon>Eukaryota</taxon>
        <taxon>Metazoa</taxon>
        <taxon>Ecdysozoa</taxon>
        <taxon>Arthropoda</taxon>
        <taxon>Chelicerata</taxon>
        <taxon>Arachnida</taxon>
        <taxon>Araneae</taxon>
        <taxon>Araneomorphae</taxon>
        <taxon>Entelegynae</taxon>
        <taxon>Araneoidea</taxon>
        <taxon>Linyphiidae</taxon>
        <taxon>Erigoninae</taxon>
        <taxon>Oedothorax</taxon>
    </lineage>
</organism>